<dbReference type="STRING" id="693977.Deipr_0617"/>
<dbReference type="EMBL" id="CP002536">
    <property type="protein sequence ID" value="ADY25779.1"/>
    <property type="molecule type" value="Genomic_DNA"/>
</dbReference>
<name>F0RL06_DEIPM</name>
<dbReference type="AlphaFoldDB" id="F0RL06"/>
<proteinExistence type="predicted"/>
<dbReference type="HOGENOM" id="CLU_2408382_0_0_0"/>
<evidence type="ECO:0000313" key="1">
    <source>
        <dbReference type="EMBL" id="ADY25779.1"/>
    </source>
</evidence>
<accession>F0RL06</accession>
<dbReference type="KEGG" id="dpt:Deipr_0617"/>
<reference evidence="2" key="1">
    <citation type="submission" date="2011-02" db="EMBL/GenBank/DDBJ databases">
        <title>The complete sequence of chromosome of Deinococcus proteolyticus DSM 20540.</title>
        <authorList>
            <consortium name="US DOE Joint Genome Institute (JGI-PGF)"/>
            <person name="Lucas S."/>
            <person name="Copeland A."/>
            <person name="Lapidus A."/>
            <person name="Bruce D."/>
            <person name="Goodwin L."/>
            <person name="Pitluck S."/>
            <person name="Kyrpides N."/>
            <person name="Mavromatis K."/>
            <person name="Pagani I."/>
            <person name="Ivanova N."/>
            <person name="Ovchinnikova G."/>
            <person name="Zeytun A."/>
            <person name="Detter J.C."/>
            <person name="Han C."/>
            <person name="Land M."/>
            <person name="Hauser L."/>
            <person name="Markowitz V."/>
            <person name="Cheng J.-F."/>
            <person name="Hugenholtz P."/>
            <person name="Woyke T."/>
            <person name="Wu D."/>
            <person name="Pukall R."/>
            <person name="Steenblock K."/>
            <person name="Brambilla E."/>
            <person name="Klenk H.-P."/>
            <person name="Eisen J.A."/>
        </authorList>
    </citation>
    <scope>NUCLEOTIDE SEQUENCE [LARGE SCALE GENOMIC DNA]</scope>
    <source>
        <strain evidence="2">ATCC 35074 / DSM 20540 / JCM 6276 / NBRC 101906 / NCIMB 13154 / VKM Ac-1939 / CCM 2703 / MRP</strain>
    </source>
</reference>
<organism evidence="1 2">
    <name type="scientific">Deinococcus proteolyticus (strain ATCC 35074 / DSM 20540 / JCM 6276 / NBRC 101906 / NCIMB 13154 / VKM Ac-1939 / CCM 2703 / MRP)</name>
    <dbReference type="NCBI Taxonomy" id="693977"/>
    <lineage>
        <taxon>Bacteria</taxon>
        <taxon>Thermotogati</taxon>
        <taxon>Deinococcota</taxon>
        <taxon>Deinococci</taxon>
        <taxon>Deinococcales</taxon>
        <taxon>Deinococcaceae</taxon>
        <taxon>Deinococcus</taxon>
    </lineage>
</organism>
<gene>
    <name evidence="1" type="ordered locus">Deipr_0617</name>
</gene>
<dbReference type="OrthoDB" id="71370at2"/>
<reference evidence="1 2" key="2">
    <citation type="journal article" date="2012" name="Stand. Genomic Sci.">
        <title>Complete genome sequence of the orange-red pigmented, radioresistant Deinococcus proteolyticus type strain (MRP(T)).</title>
        <authorList>
            <person name="Copeland A."/>
            <person name="Zeytun A."/>
            <person name="Yassawong M."/>
            <person name="Nolan M."/>
            <person name="Lucas S."/>
            <person name="Hammon N."/>
            <person name="Deshpande S."/>
            <person name="Cheng J.F."/>
            <person name="Han C."/>
            <person name="Tapia R."/>
            <person name="Goodwin L.A."/>
            <person name="Pitluck S."/>
            <person name="Mavromatis K."/>
            <person name="Liolios K."/>
            <person name="Pagani I."/>
            <person name="Ivanova N."/>
            <person name="Mikhailova N."/>
            <person name="Pati A."/>
            <person name="Chen A."/>
            <person name="Palaniappan K."/>
            <person name="Land M."/>
            <person name="Hauser L."/>
            <person name="Jeffries C.D."/>
            <person name="Brambilla E.M."/>
            <person name="Rohde M."/>
            <person name="Sikorski J."/>
            <person name="Pukall R."/>
            <person name="Goker M."/>
            <person name="Detter J.C."/>
            <person name="Woyke T."/>
            <person name="Bristow J."/>
            <person name="Eisen J.A."/>
            <person name="Markowitz V."/>
            <person name="Hugenholtz P."/>
            <person name="Kyrpides N.C."/>
            <person name="Klenk H.P."/>
            <person name="Lapidus A."/>
        </authorList>
    </citation>
    <scope>NUCLEOTIDE SEQUENCE [LARGE SCALE GENOMIC DNA]</scope>
    <source>
        <strain evidence="2">ATCC 35074 / DSM 20540 / JCM 6276 / NBRC 101906 / NCIMB 13154 / VKM Ac-1939 / CCM 2703 / MRP</strain>
    </source>
</reference>
<dbReference type="Proteomes" id="UP000007718">
    <property type="component" value="Chromosome"/>
</dbReference>
<keyword evidence="2" id="KW-1185">Reference proteome</keyword>
<evidence type="ECO:0000313" key="2">
    <source>
        <dbReference type="Proteomes" id="UP000007718"/>
    </source>
</evidence>
<protein>
    <submittedName>
        <fullName evidence="1">Uncharacterized protein</fullName>
    </submittedName>
</protein>
<sequence>MNFQENTGLTLTFSAGPEQHTVPGRFVTLPAGAAAQSERGVEVEGVALEYVTDEVPHGLRAFDDDSKRKLDELRQRFKIMSQASVVPFEPGQ</sequence>
<dbReference type="RefSeq" id="WP_013614388.1">
    <property type="nucleotide sequence ID" value="NC_015161.1"/>
</dbReference>